<dbReference type="InterPro" id="IPR008906">
    <property type="entry name" value="HATC_C_dom"/>
</dbReference>
<feature type="domain" description="HAT C-terminal dimerisation" evidence="2">
    <location>
        <begin position="683"/>
        <end position="751"/>
    </location>
</feature>
<name>A0A0L0V0Z2_9BASI</name>
<dbReference type="Pfam" id="PF05699">
    <property type="entry name" value="Dimer_Tnp_hAT"/>
    <property type="match status" value="1"/>
</dbReference>
<dbReference type="InterPro" id="IPR052717">
    <property type="entry name" value="Vacuolar_transposase_reg"/>
</dbReference>
<feature type="region of interest" description="Disordered" evidence="1">
    <location>
        <begin position="633"/>
        <end position="652"/>
    </location>
</feature>
<feature type="compositionally biased region" description="Acidic residues" evidence="1">
    <location>
        <begin position="353"/>
        <end position="363"/>
    </location>
</feature>
<evidence type="ECO:0000256" key="1">
    <source>
        <dbReference type="SAM" id="MobiDB-lite"/>
    </source>
</evidence>
<protein>
    <recommendedName>
        <fullName evidence="2">HAT C-terminal dimerisation domain-containing protein</fullName>
    </recommendedName>
</protein>
<dbReference type="AlphaFoldDB" id="A0A0L0V0Z2"/>
<evidence type="ECO:0000313" key="4">
    <source>
        <dbReference type="Proteomes" id="UP000054564"/>
    </source>
</evidence>
<keyword evidence="4" id="KW-1185">Reference proteome</keyword>
<accession>A0A0L0V0Z2</accession>
<evidence type="ECO:0000259" key="2">
    <source>
        <dbReference type="Pfam" id="PF05699"/>
    </source>
</evidence>
<gene>
    <name evidence="3" type="ORF">PSTG_13657</name>
</gene>
<reference evidence="4" key="1">
    <citation type="submission" date="2014-03" db="EMBL/GenBank/DDBJ databases">
        <title>The Genome Sequence of Puccinia striiformis f. sp. tritici PST-78.</title>
        <authorList>
            <consortium name="The Broad Institute Genome Sequencing Platform"/>
            <person name="Cuomo C."/>
            <person name="Hulbert S."/>
            <person name="Chen X."/>
            <person name="Walker B."/>
            <person name="Young S.K."/>
            <person name="Zeng Q."/>
            <person name="Gargeya S."/>
            <person name="Fitzgerald M."/>
            <person name="Haas B."/>
            <person name="Abouelleil A."/>
            <person name="Alvarado L."/>
            <person name="Arachchi H.M."/>
            <person name="Berlin A.M."/>
            <person name="Chapman S.B."/>
            <person name="Goldberg J."/>
            <person name="Griggs A."/>
            <person name="Gujja S."/>
            <person name="Hansen M."/>
            <person name="Howarth C."/>
            <person name="Imamovic A."/>
            <person name="Larimer J."/>
            <person name="McCowan C."/>
            <person name="Montmayeur A."/>
            <person name="Murphy C."/>
            <person name="Neiman D."/>
            <person name="Pearson M."/>
            <person name="Priest M."/>
            <person name="Roberts A."/>
            <person name="Saif S."/>
            <person name="Shea T."/>
            <person name="Sisk P."/>
            <person name="Sykes S."/>
            <person name="Wortman J."/>
            <person name="Nusbaum C."/>
            <person name="Birren B."/>
        </authorList>
    </citation>
    <scope>NUCLEOTIDE SEQUENCE [LARGE SCALE GENOMIC DNA]</scope>
    <source>
        <strain evidence="4">race PST-78</strain>
    </source>
</reference>
<dbReference type="SUPFAM" id="SSF53098">
    <property type="entry name" value="Ribonuclease H-like"/>
    <property type="match status" value="1"/>
</dbReference>
<feature type="compositionally biased region" description="Low complexity" evidence="1">
    <location>
        <begin position="9"/>
        <end position="29"/>
    </location>
</feature>
<dbReference type="Proteomes" id="UP000054564">
    <property type="component" value="Unassembled WGS sequence"/>
</dbReference>
<feature type="compositionally biased region" description="Basic and acidic residues" evidence="1">
    <location>
        <begin position="340"/>
        <end position="352"/>
    </location>
</feature>
<feature type="region of interest" description="Disordered" evidence="1">
    <location>
        <begin position="1"/>
        <end position="51"/>
    </location>
</feature>
<dbReference type="PANTHER" id="PTHR46169:SF15">
    <property type="entry name" value="INNER CENTROMERE PROTEIN A-LIKE ISOFORM X1-RELATED"/>
    <property type="match status" value="1"/>
</dbReference>
<dbReference type="InterPro" id="IPR012337">
    <property type="entry name" value="RNaseH-like_sf"/>
</dbReference>
<feature type="region of interest" description="Disordered" evidence="1">
    <location>
        <begin position="339"/>
        <end position="422"/>
    </location>
</feature>
<dbReference type="EMBL" id="AJIL01000149">
    <property type="protein sequence ID" value="KNE92943.1"/>
    <property type="molecule type" value="Genomic_DNA"/>
</dbReference>
<proteinExistence type="predicted"/>
<comment type="caution">
    <text evidence="3">The sequence shown here is derived from an EMBL/GenBank/DDBJ whole genome shotgun (WGS) entry which is preliminary data.</text>
</comment>
<dbReference type="GO" id="GO:0046983">
    <property type="term" value="F:protein dimerization activity"/>
    <property type="evidence" value="ECO:0007669"/>
    <property type="project" value="InterPro"/>
</dbReference>
<organism evidence="3 4">
    <name type="scientific">Puccinia striiformis f. sp. tritici PST-78</name>
    <dbReference type="NCBI Taxonomy" id="1165861"/>
    <lineage>
        <taxon>Eukaryota</taxon>
        <taxon>Fungi</taxon>
        <taxon>Dikarya</taxon>
        <taxon>Basidiomycota</taxon>
        <taxon>Pucciniomycotina</taxon>
        <taxon>Pucciniomycetes</taxon>
        <taxon>Pucciniales</taxon>
        <taxon>Pucciniaceae</taxon>
        <taxon>Puccinia</taxon>
    </lineage>
</organism>
<dbReference type="GO" id="GO:0005634">
    <property type="term" value="C:nucleus"/>
    <property type="evidence" value="ECO:0007669"/>
    <property type="project" value="TreeGrafter"/>
</dbReference>
<feature type="compositionally biased region" description="Pro residues" evidence="1">
    <location>
        <begin position="636"/>
        <end position="646"/>
    </location>
</feature>
<dbReference type="GO" id="GO:0006357">
    <property type="term" value="P:regulation of transcription by RNA polymerase II"/>
    <property type="evidence" value="ECO:0007669"/>
    <property type="project" value="TreeGrafter"/>
</dbReference>
<evidence type="ECO:0000313" key="3">
    <source>
        <dbReference type="EMBL" id="KNE92943.1"/>
    </source>
</evidence>
<dbReference type="PANTHER" id="PTHR46169">
    <property type="entry name" value="DNA REPLICATION-RELATED ELEMENT FACTOR, ISOFORM A"/>
    <property type="match status" value="1"/>
</dbReference>
<sequence length="799" mass="89533">MPRTRKRTQSTISSSQPPTQQDADTPQQDADTEEAEDHDKSGEDNIPPTDEEELERAIRNAANGQSAAYQTYGTPELSHKKDKYGRLMIAYPCKMCGDKINRPTKDSSCSNLLKHATGCMLKQSKSQGSKSLTSVGITGTGDIDPKEVPQLCAIWCAEAARPFSALVDPSHKALLHPTIAKHLPTRKAVSKDIHRLYSAIQENYRSVLKEHKGALYLGVDGWQSPNGFDILGVVIYRLTEDQSGGTVYEAMPLDFLRLTQSHTGEYIAQKVQLVVEKFGIADKICGIVTDNATNNEVMVRELKRLKWRRFKGETQWIRCFAHILNLIAQAILRPFGAQKNKRDTKTRARGDADSDDDVSEEDHAEGQIRLLEPGDEADAIGSQDEFSSDIESVLIPTNDGNDSLDEEDIDGESEEDENDCYTSDSCKETLAKFRAIAKKLRYSPNSKAEFVDICQEKKCAKPHTVERDVRTRWNSTAAQLKSVVRCEAAILIWQRHKKFGIARQYYVDESDFALARDLIVVLNLFYEITLQVSTGGSTRIASVVVFIDQITEHLSTIIREPKYPPALRNACRIGLKLTNKYYSLTDSSPLYRIAILLHPSFKDEYFKLAAWEPEWIAEAIRLAQDMWVTHYKPRPVSTPRPTNSPPPKERPISSMLAALSNAAATRGGSNSTDPFDLWLAGGLVLDRNQPVNPLKWWIQQKRAGNTHGGLIHMALDVLSCPATSVDVERAFSFGRDYVSSKRHRLAPQSLSRGMTVAFFSKNNKIKPGLLARWKKGVKDDQEMKQKGKGKRKIIVLDED</sequence>
<feature type="compositionally biased region" description="Acidic residues" evidence="1">
    <location>
        <begin position="402"/>
        <end position="419"/>
    </location>
</feature>